<accession>X1JP28</accession>
<dbReference type="InterPro" id="IPR045028">
    <property type="entry name" value="DinG/Rad3-like"/>
</dbReference>
<evidence type="ECO:0000313" key="2">
    <source>
        <dbReference type="EMBL" id="GAH80019.1"/>
    </source>
</evidence>
<dbReference type="PANTHER" id="PTHR11472:SF34">
    <property type="entry name" value="REGULATOR OF TELOMERE ELONGATION HELICASE 1"/>
    <property type="match status" value="1"/>
</dbReference>
<dbReference type="InterPro" id="IPR006555">
    <property type="entry name" value="ATP-dep_Helicase_C"/>
</dbReference>
<dbReference type="Gene3D" id="3.40.50.300">
    <property type="entry name" value="P-loop containing nucleotide triphosphate hydrolases"/>
    <property type="match status" value="1"/>
</dbReference>
<dbReference type="SMART" id="SM00491">
    <property type="entry name" value="HELICc2"/>
    <property type="match status" value="1"/>
</dbReference>
<dbReference type="GO" id="GO:0016818">
    <property type="term" value="F:hydrolase activity, acting on acid anhydrides, in phosphorus-containing anhydrides"/>
    <property type="evidence" value="ECO:0007669"/>
    <property type="project" value="InterPro"/>
</dbReference>
<dbReference type="GO" id="GO:0003678">
    <property type="term" value="F:DNA helicase activity"/>
    <property type="evidence" value="ECO:0007669"/>
    <property type="project" value="TreeGrafter"/>
</dbReference>
<proteinExistence type="predicted"/>
<dbReference type="InterPro" id="IPR027417">
    <property type="entry name" value="P-loop_NTPase"/>
</dbReference>
<dbReference type="GO" id="GO:0003676">
    <property type="term" value="F:nucleic acid binding"/>
    <property type="evidence" value="ECO:0007669"/>
    <property type="project" value="InterPro"/>
</dbReference>
<reference evidence="2" key="1">
    <citation type="journal article" date="2014" name="Front. Microbiol.">
        <title>High frequency of phylogenetically diverse reductive dehalogenase-homologous genes in deep subseafloor sedimentary metagenomes.</title>
        <authorList>
            <person name="Kawai M."/>
            <person name="Futagami T."/>
            <person name="Toyoda A."/>
            <person name="Takaki Y."/>
            <person name="Nishi S."/>
            <person name="Hori S."/>
            <person name="Arai W."/>
            <person name="Tsubouchi T."/>
            <person name="Morono Y."/>
            <person name="Uchiyama I."/>
            <person name="Ito T."/>
            <person name="Fujiyama A."/>
            <person name="Inagaki F."/>
            <person name="Takami H."/>
        </authorList>
    </citation>
    <scope>NUCLEOTIDE SEQUENCE</scope>
    <source>
        <strain evidence="2">Expedition CK06-06</strain>
    </source>
</reference>
<dbReference type="GO" id="GO:0006139">
    <property type="term" value="P:nucleobase-containing compound metabolic process"/>
    <property type="evidence" value="ECO:0007669"/>
    <property type="project" value="InterPro"/>
</dbReference>
<organism evidence="2">
    <name type="scientific">marine sediment metagenome</name>
    <dbReference type="NCBI Taxonomy" id="412755"/>
    <lineage>
        <taxon>unclassified sequences</taxon>
        <taxon>metagenomes</taxon>
        <taxon>ecological metagenomes</taxon>
    </lineage>
</organism>
<dbReference type="AlphaFoldDB" id="X1JP28"/>
<dbReference type="GO" id="GO:0005524">
    <property type="term" value="F:ATP binding"/>
    <property type="evidence" value="ECO:0007669"/>
    <property type="project" value="InterPro"/>
</dbReference>
<dbReference type="EMBL" id="BARU01035381">
    <property type="protein sequence ID" value="GAH80019.1"/>
    <property type="molecule type" value="Genomic_DNA"/>
</dbReference>
<dbReference type="PANTHER" id="PTHR11472">
    <property type="entry name" value="DNA REPAIR DEAD HELICASE RAD3/XP-D SUBFAMILY MEMBER"/>
    <property type="match status" value="1"/>
</dbReference>
<protein>
    <recommendedName>
        <fullName evidence="1">ATP-dependent helicase C-terminal domain-containing protein</fullName>
    </recommendedName>
</protein>
<feature type="domain" description="ATP-dependent helicase C-terminal" evidence="1">
    <location>
        <begin position="14"/>
        <end position="157"/>
    </location>
</feature>
<name>X1JP28_9ZZZZ</name>
<dbReference type="Pfam" id="PF13307">
    <property type="entry name" value="Helicase_C_2"/>
    <property type="match status" value="1"/>
</dbReference>
<gene>
    <name evidence="2" type="ORF">S03H2_55404</name>
</gene>
<dbReference type="SUPFAM" id="SSF52540">
    <property type="entry name" value="P-loop containing nucleoside triphosphate hydrolases"/>
    <property type="match status" value="1"/>
</dbReference>
<evidence type="ECO:0000259" key="1">
    <source>
        <dbReference type="SMART" id="SM00491"/>
    </source>
</evidence>
<sequence>MSYAYWENTIEKVVSFMTDYCKEHKEKILVHCVNYRTAGALLMSAAIAPDYSIYFHETAEERAPSLEKFKEANAPAMLVSPSMETGIDLPGDLCHTQFILKVPYLSLGDKQVKERLAIDRDWYISSTINRLVQASGRIVRSETDYGKTYILDQCFADLVRYYREFFPSWFIEAIAVERRSV</sequence>
<comment type="caution">
    <text evidence="2">The sequence shown here is derived from an EMBL/GenBank/DDBJ whole genome shotgun (WGS) entry which is preliminary data.</text>
</comment>